<name>A0A7J8WYV7_GOSAI</name>
<reference evidence="1 2" key="1">
    <citation type="journal article" date="2019" name="Genome Biol. Evol.">
        <title>Insights into the evolution of the New World diploid cottons (Gossypium, subgenus Houzingenia) based on genome sequencing.</title>
        <authorList>
            <person name="Grover C.E."/>
            <person name="Arick M.A. 2nd"/>
            <person name="Thrash A."/>
            <person name="Conover J.L."/>
            <person name="Sanders W.S."/>
            <person name="Peterson D.G."/>
            <person name="Frelichowski J.E."/>
            <person name="Scheffler J.A."/>
            <person name="Scheffler B.E."/>
            <person name="Wendel J.F."/>
        </authorList>
    </citation>
    <scope>NUCLEOTIDE SEQUENCE [LARGE SCALE GENOMIC DNA]</scope>
    <source>
        <strain evidence="1">185</strain>
        <tissue evidence="1">Leaf</tissue>
    </source>
</reference>
<organism evidence="1 2">
    <name type="scientific">Gossypium aridum</name>
    <name type="common">American cotton</name>
    <name type="synonym">Erioxylum aridum</name>
    <dbReference type="NCBI Taxonomy" id="34290"/>
    <lineage>
        <taxon>Eukaryota</taxon>
        <taxon>Viridiplantae</taxon>
        <taxon>Streptophyta</taxon>
        <taxon>Embryophyta</taxon>
        <taxon>Tracheophyta</taxon>
        <taxon>Spermatophyta</taxon>
        <taxon>Magnoliopsida</taxon>
        <taxon>eudicotyledons</taxon>
        <taxon>Gunneridae</taxon>
        <taxon>Pentapetalae</taxon>
        <taxon>rosids</taxon>
        <taxon>malvids</taxon>
        <taxon>Malvales</taxon>
        <taxon>Malvaceae</taxon>
        <taxon>Malvoideae</taxon>
        <taxon>Gossypium</taxon>
    </lineage>
</organism>
<gene>
    <name evidence="1" type="ORF">Goari_011913</name>
</gene>
<dbReference type="EMBL" id="JABFAA010000004">
    <property type="protein sequence ID" value="MBA0680201.1"/>
    <property type="molecule type" value="Genomic_DNA"/>
</dbReference>
<protein>
    <submittedName>
        <fullName evidence="1">Uncharacterized protein</fullName>
    </submittedName>
</protein>
<sequence length="64" mass="7363">MLIELSSDQPTSWKDKLVGHSSISVKKRLDKKEHLDILEGDIQKSFVNGVPYITFSERIHQILI</sequence>
<dbReference type="Proteomes" id="UP000593577">
    <property type="component" value="Unassembled WGS sequence"/>
</dbReference>
<accession>A0A7J8WYV7</accession>
<dbReference type="AlphaFoldDB" id="A0A7J8WYV7"/>
<comment type="caution">
    <text evidence="1">The sequence shown here is derived from an EMBL/GenBank/DDBJ whole genome shotgun (WGS) entry which is preliminary data.</text>
</comment>
<evidence type="ECO:0000313" key="2">
    <source>
        <dbReference type="Proteomes" id="UP000593577"/>
    </source>
</evidence>
<evidence type="ECO:0000313" key="1">
    <source>
        <dbReference type="EMBL" id="MBA0680201.1"/>
    </source>
</evidence>
<proteinExistence type="predicted"/>
<keyword evidence="2" id="KW-1185">Reference proteome</keyword>